<proteinExistence type="predicted"/>
<gene>
    <name evidence="1" type="ORF">F7732_07295</name>
</gene>
<dbReference type="OrthoDB" id="2691912at2"/>
<evidence type="ECO:0000313" key="2">
    <source>
        <dbReference type="Proteomes" id="UP000441354"/>
    </source>
</evidence>
<dbReference type="EMBL" id="WBOT01000002">
    <property type="protein sequence ID" value="KAB2333879.1"/>
    <property type="molecule type" value="Genomic_DNA"/>
</dbReference>
<reference evidence="1 2" key="1">
    <citation type="journal article" date="2014" name="Arch. Microbiol.">
        <title>Bacillus mesophilum sp. nov., strain IITR-54T, a novel 4-chlorobiphenyl dechlorinating bacterium.</title>
        <authorList>
            <person name="Manickam N."/>
            <person name="Singh N.K."/>
            <person name="Bajaj A."/>
            <person name="Kumar R.M."/>
            <person name="Kaur G."/>
            <person name="Kaur N."/>
            <person name="Bala M."/>
            <person name="Kumar A."/>
            <person name="Mayilraj S."/>
        </authorList>
    </citation>
    <scope>NUCLEOTIDE SEQUENCE [LARGE SCALE GENOMIC DNA]</scope>
    <source>
        <strain evidence="1 2">IITR-54</strain>
    </source>
</reference>
<dbReference type="RefSeq" id="WP_151573253.1">
    <property type="nucleotide sequence ID" value="NZ_WBOT01000002.1"/>
</dbReference>
<accession>A0A7V7UWF8</accession>
<dbReference type="AlphaFoldDB" id="A0A7V7UWF8"/>
<protein>
    <recommendedName>
        <fullName evidence="3">LysM domain-containing protein</fullName>
    </recommendedName>
</protein>
<sequence length="107" mass="11712">MKRLSAFILSILCIYAIYFDLTNGTLPNQKEEIAAEASAANHQSAGLEYFEKKVGPGETVLTIMEAELGGPVPVAIETVVNDFQTLNSGIQPEQIQNGKTYKFPSYK</sequence>
<organism evidence="1 2">
    <name type="scientific">Bacillus mesophilum</name>
    <dbReference type="NCBI Taxonomy" id="1071718"/>
    <lineage>
        <taxon>Bacteria</taxon>
        <taxon>Bacillati</taxon>
        <taxon>Bacillota</taxon>
        <taxon>Bacilli</taxon>
        <taxon>Bacillales</taxon>
        <taxon>Bacillaceae</taxon>
        <taxon>Bacillus</taxon>
    </lineage>
</organism>
<evidence type="ECO:0008006" key="3">
    <source>
        <dbReference type="Google" id="ProtNLM"/>
    </source>
</evidence>
<keyword evidence="2" id="KW-1185">Reference proteome</keyword>
<dbReference type="Proteomes" id="UP000441354">
    <property type="component" value="Unassembled WGS sequence"/>
</dbReference>
<evidence type="ECO:0000313" key="1">
    <source>
        <dbReference type="EMBL" id="KAB2333879.1"/>
    </source>
</evidence>
<comment type="caution">
    <text evidence="1">The sequence shown here is derived from an EMBL/GenBank/DDBJ whole genome shotgun (WGS) entry which is preliminary data.</text>
</comment>
<name>A0A7V7UWF8_9BACI</name>